<protein>
    <recommendedName>
        <fullName evidence="1">DUF218 domain-containing protein</fullName>
    </recommendedName>
</protein>
<dbReference type="PANTHER" id="PTHR30336">
    <property type="entry name" value="INNER MEMBRANE PROTEIN, PROBABLE PERMEASE"/>
    <property type="match status" value="1"/>
</dbReference>
<dbReference type="AlphaFoldDB" id="A0A9W9NWF4"/>
<name>A0A9W9NWF4_PENCI</name>
<dbReference type="InterPro" id="IPR051599">
    <property type="entry name" value="Cell_Envelope_Assoc"/>
</dbReference>
<feature type="domain" description="DUF218" evidence="1">
    <location>
        <begin position="97"/>
        <end position="182"/>
    </location>
</feature>
<dbReference type="InterPro" id="IPR003848">
    <property type="entry name" value="DUF218"/>
</dbReference>
<dbReference type="RefSeq" id="XP_056499792.1">
    <property type="nucleotide sequence ID" value="XM_056646351.1"/>
</dbReference>
<keyword evidence="3" id="KW-1185">Reference proteome</keyword>
<gene>
    <name evidence="2" type="ORF">N7469_007433</name>
</gene>
<reference evidence="2" key="1">
    <citation type="submission" date="2022-11" db="EMBL/GenBank/DDBJ databases">
        <authorList>
            <person name="Petersen C."/>
        </authorList>
    </citation>
    <scope>NUCLEOTIDE SEQUENCE</scope>
    <source>
        <strain evidence="2">IBT 23319</strain>
    </source>
</reference>
<dbReference type="CDD" id="cd06259">
    <property type="entry name" value="YdcF-like"/>
    <property type="match status" value="1"/>
</dbReference>
<proteinExistence type="predicted"/>
<sequence length="272" mass="30355">MTGMDIFTAATDINVLAAFLSDAGLSDLSSTSRSVDCIVICASAVIYQAESLFTAIENRPSLAKCLVLCGGVGHSTQLLYDSIRIHPRYSQISQEVEGLPEARVLELILERFFNRRAIEAQGCRILIEDQSTNCGLNASFTRKVLDKEGFHDISSCIIIQDPTMMRRTRASFEKTYENWPFDVDFTSCPIFVPKVEESSTGVLTYCSTVDSSGLWSMPRFLELILGEIPRLRDDENGYGPNGRSFIPHVDIPVPVERAWSNLAKNNADWRKL</sequence>
<comment type="caution">
    <text evidence="2">The sequence shown here is derived from an EMBL/GenBank/DDBJ whole genome shotgun (WGS) entry which is preliminary data.</text>
</comment>
<dbReference type="Gene3D" id="1.10.3620.10">
    <property type="entry name" value="YdcF like domain"/>
    <property type="match status" value="1"/>
</dbReference>
<dbReference type="Gene3D" id="3.40.50.620">
    <property type="entry name" value="HUPs"/>
    <property type="match status" value="1"/>
</dbReference>
<dbReference type="Pfam" id="PF02698">
    <property type="entry name" value="DUF218"/>
    <property type="match status" value="1"/>
</dbReference>
<dbReference type="GO" id="GO:0005886">
    <property type="term" value="C:plasma membrane"/>
    <property type="evidence" value="ECO:0007669"/>
    <property type="project" value="TreeGrafter"/>
</dbReference>
<organism evidence="2 3">
    <name type="scientific">Penicillium citrinum</name>
    <dbReference type="NCBI Taxonomy" id="5077"/>
    <lineage>
        <taxon>Eukaryota</taxon>
        <taxon>Fungi</taxon>
        <taxon>Dikarya</taxon>
        <taxon>Ascomycota</taxon>
        <taxon>Pezizomycotina</taxon>
        <taxon>Eurotiomycetes</taxon>
        <taxon>Eurotiomycetidae</taxon>
        <taxon>Eurotiales</taxon>
        <taxon>Aspergillaceae</taxon>
        <taxon>Penicillium</taxon>
    </lineage>
</organism>
<dbReference type="InterPro" id="IPR014729">
    <property type="entry name" value="Rossmann-like_a/b/a_fold"/>
</dbReference>
<dbReference type="PANTHER" id="PTHR30336:SF20">
    <property type="entry name" value="DUF218 DOMAIN-CONTAINING PROTEIN"/>
    <property type="match status" value="1"/>
</dbReference>
<reference evidence="2" key="2">
    <citation type="journal article" date="2023" name="IMA Fungus">
        <title>Comparative genomic study of the Penicillium genus elucidates a diverse pangenome and 15 lateral gene transfer events.</title>
        <authorList>
            <person name="Petersen C."/>
            <person name="Sorensen T."/>
            <person name="Nielsen M.R."/>
            <person name="Sondergaard T.E."/>
            <person name="Sorensen J.L."/>
            <person name="Fitzpatrick D.A."/>
            <person name="Frisvad J.C."/>
            <person name="Nielsen K.L."/>
        </authorList>
    </citation>
    <scope>NUCLEOTIDE SEQUENCE</scope>
    <source>
        <strain evidence="2">IBT 23319</strain>
    </source>
</reference>
<dbReference type="EMBL" id="JAPQKT010000006">
    <property type="protein sequence ID" value="KAJ5227427.1"/>
    <property type="molecule type" value="Genomic_DNA"/>
</dbReference>
<evidence type="ECO:0000313" key="3">
    <source>
        <dbReference type="Proteomes" id="UP001147733"/>
    </source>
</evidence>
<dbReference type="OrthoDB" id="17725at2759"/>
<evidence type="ECO:0000259" key="1">
    <source>
        <dbReference type="Pfam" id="PF02698"/>
    </source>
</evidence>
<dbReference type="GeneID" id="81385518"/>
<dbReference type="Proteomes" id="UP001147733">
    <property type="component" value="Unassembled WGS sequence"/>
</dbReference>
<accession>A0A9W9NWF4</accession>
<evidence type="ECO:0000313" key="2">
    <source>
        <dbReference type="EMBL" id="KAJ5227427.1"/>
    </source>
</evidence>